<dbReference type="InterPro" id="IPR024787">
    <property type="entry name" value="EcsC"/>
</dbReference>
<evidence type="ECO:0000313" key="1">
    <source>
        <dbReference type="EMBL" id="AGY57074.1"/>
    </source>
</evidence>
<organism evidence="1 2">
    <name type="scientific">Gloeobacter kilaueensis (strain ATCC BAA-2537 / CCAP 1431/1 / ULC 316 / JS1)</name>
    <dbReference type="NCBI Taxonomy" id="1183438"/>
    <lineage>
        <taxon>Bacteria</taxon>
        <taxon>Bacillati</taxon>
        <taxon>Cyanobacteriota</taxon>
        <taxon>Cyanophyceae</taxon>
        <taxon>Gloeobacterales</taxon>
        <taxon>Gloeobacteraceae</taxon>
        <taxon>Gloeobacter</taxon>
    </lineage>
</organism>
<dbReference type="KEGG" id="glj:GKIL_0828"/>
<reference evidence="1 2" key="1">
    <citation type="journal article" date="2013" name="PLoS ONE">
        <title>Cultivation and Complete Genome Sequencing of Gloeobacter kilaueensis sp. nov., from a Lava Cave in Kilauea Caldera, Hawai'i.</title>
        <authorList>
            <person name="Saw J.H."/>
            <person name="Schatz M."/>
            <person name="Brown M.V."/>
            <person name="Kunkel D.D."/>
            <person name="Foster J.S."/>
            <person name="Shick H."/>
            <person name="Christensen S."/>
            <person name="Hou S."/>
            <person name="Wan X."/>
            <person name="Donachie S.P."/>
        </authorList>
    </citation>
    <scope>NUCLEOTIDE SEQUENCE [LARGE SCALE GENOMIC DNA]</scope>
    <source>
        <strain evidence="2">JS</strain>
    </source>
</reference>
<dbReference type="RefSeq" id="WP_023172126.1">
    <property type="nucleotide sequence ID" value="NC_022600.1"/>
</dbReference>
<dbReference type="eggNOG" id="COG3597">
    <property type="taxonomic scope" value="Bacteria"/>
</dbReference>
<proteinExistence type="predicted"/>
<evidence type="ECO:0008006" key="3">
    <source>
        <dbReference type="Google" id="ProtNLM"/>
    </source>
</evidence>
<dbReference type="EMBL" id="CP003587">
    <property type="protein sequence ID" value="AGY57074.1"/>
    <property type="molecule type" value="Genomic_DNA"/>
</dbReference>
<protein>
    <recommendedName>
        <fullName evidence="3">EcsC family protein</fullName>
    </recommendedName>
</protein>
<dbReference type="AlphaFoldDB" id="U5QHG0"/>
<accession>U5QHG0</accession>
<dbReference type="STRING" id="1183438.GKIL_0828"/>
<evidence type="ECO:0000313" key="2">
    <source>
        <dbReference type="Proteomes" id="UP000017396"/>
    </source>
</evidence>
<dbReference type="Proteomes" id="UP000017396">
    <property type="component" value="Chromosome"/>
</dbReference>
<dbReference type="OrthoDB" id="424306at2"/>
<gene>
    <name evidence="1" type="ORF">GKIL_0828</name>
</gene>
<dbReference type="Pfam" id="PF12787">
    <property type="entry name" value="EcsC"/>
    <property type="match status" value="1"/>
</dbReference>
<name>U5QHG0_GLOK1</name>
<keyword evidence="2" id="KW-1185">Reference proteome</keyword>
<sequence length="253" mass="26642">MSESSIASSENLNLQAAQFLPRLTGWVASTRSWVGDSLQAARDSDWMKQIGRSLGANWLLQLLDQVNLRKVRETVEALQREHPDESPAQLSARLISRKAFFAGGIGVASGLLPPGINLPAIAADVVGTLVLEIELIYEIACAHGLDLDSPDRKGEAALVLALGTGADRLAGAGTQALKRVVATQIARVNLEQLARIIGKQLAERLVLKGVPMVVGAVVGGGTNLAAINLIGNAAAHFYESQITVQAEASKEAA</sequence>
<dbReference type="HOGENOM" id="CLU_1000260_0_0_3"/>